<reference evidence="1 2" key="1">
    <citation type="journal article" date="2020" name="Mol. Biol. Evol.">
        <title>Distinct Expression and Methylation Patterns for Genes with Different Fates following a Single Whole-Genome Duplication in Flowering Plants.</title>
        <authorList>
            <person name="Shi T."/>
            <person name="Rahmani R.S."/>
            <person name="Gugger P.F."/>
            <person name="Wang M."/>
            <person name="Li H."/>
            <person name="Zhang Y."/>
            <person name="Li Z."/>
            <person name="Wang Q."/>
            <person name="Van de Peer Y."/>
            <person name="Marchal K."/>
            <person name="Chen J."/>
        </authorList>
    </citation>
    <scope>NUCLEOTIDE SEQUENCE [LARGE SCALE GENOMIC DNA]</scope>
    <source>
        <tissue evidence="1">Leaf</tissue>
    </source>
</reference>
<gene>
    <name evidence="1" type="ORF">HUJ06_008939</name>
</gene>
<organism evidence="1 2">
    <name type="scientific">Nelumbo nucifera</name>
    <name type="common">Sacred lotus</name>
    <dbReference type="NCBI Taxonomy" id="4432"/>
    <lineage>
        <taxon>Eukaryota</taxon>
        <taxon>Viridiplantae</taxon>
        <taxon>Streptophyta</taxon>
        <taxon>Embryophyta</taxon>
        <taxon>Tracheophyta</taxon>
        <taxon>Spermatophyta</taxon>
        <taxon>Magnoliopsida</taxon>
        <taxon>Proteales</taxon>
        <taxon>Nelumbonaceae</taxon>
        <taxon>Nelumbo</taxon>
    </lineage>
</organism>
<keyword evidence="2" id="KW-1185">Reference proteome</keyword>
<comment type="caution">
    <text evidence="1">The sequence shown here is derived from an EMBL/GenBank/DDBJ whole genome shotgun (WGS) entry which is preliminary data.</text>
</comment>
<dbReference type="EMBL" id="DUZY01000004">
    <property type="protein sequence ID" value="DAD38298.1"/>
    <property type="molecule type" value="Genomic_DNA"/>
</dbReference>
<evidence type="ECO:0000313" key="2">
    <source>
        <dbReference type="Proteomes" id="UP000607653"/>
    </source>
</evidence>
<evidence type="ECO:0000313" key="1">
    <source>
        <dbReference type="EMBL" id="DAD38298.1"/>
    </source>
</evidence>
<dbReference type="AlphaFoldDB" id="A0A822Z9U3"/>
<proteinExistence type="predicted"/>
<sequence>MKLSVFMFVSHEEATSLAYNFLLRVHCLFIFLKFLVPYQL</sequence>
<protein>
    <submittedName>
        <fullName evidence="1">Uncharacterized protein</fullName>
    </submittedName>
</protein>
<name>A0A822Z9U3_NELNU</name>
<dbReference type="Proteomes" id="UP000607653">
    <property type="component" value="Unassembled WGS sequence"/>
</dbReference>
<accession>A0A822Z9U3</accession>